<dbReference type="Proteomes" id="UP001470288">
    <property type="component" value="Unassembled WGS sequence"/>
</dbReference>
<keyword evidence="3" id="KW-1185">Reference proteome</keyword>
<feature type="domain" description="Sporulation stage II protein D amidase enhancer LytB N-terminal" evidence="1">
    <location>
        <begin position="103"/>
        <end position="192"/>
    </location>
</feature>
<dbReference type="EMBL" id="JBBMFC010000023">
    <property type="protein sequence ID" value="MEQ2579562.1"/>
    <property type="molecule type" value="Genomic_DNA"/>
</dbReference>
<evidence type="ECO:0000313" key="2">
    <source>
        <dbReference type="EMBL" id="MEQ2579562.1"/>
    </source>
</evidence>
<evidence type="ECO:0000313" key="3">
    <source>
        <dbReference type="Proteomes" id="UP001470288"/>
    </source>
</evidence>
<organism evidence="2 3">
    <name type="scientific">Hominiventricola aquisgranensis</name>
    <dbReference type="NCBI Taxonomy" id="3133164"/>
    <lineage>
        <taxon>Bacteria</taxon>
        <taxon>Bacillati</taxon>
        <taxon>Bacillota</taxon>
        <taxon>Clostridia</taxon>
        <taxon>Lachnospirales</taxon>
        <taxon>Lachnospiraceae</taxon>
        <taxon>Hominiventricola</taxon>
    </lineage>
</organism>
<dbReference type="InterPro" id="IPR013693">
    <property type="entry name" value="SpoIID/LytB_N"/>
</dbReference>
<proteinExistence type="predicted"/>
<comment type="caution">
    <text evidence="2">The sequence shown here is derived from an EMBL/GenBank/DDBJ whole genome shotgun (WGS) entry which is preliminary data.</text>
</comment>
<evidence type="ECO:0000259" key="1">
    <source>
        <dbReference type="Pfam" id="PF08486"/>
    </source>
</evidence>
<dbReference type="RefSeq" id="WP_349144815.1">
    <property type="nucleotide sequence ID" value="NZ_JBBMFC010000023.1"/>
</dbReference>
<gene>
    <name evidence="2" type="ORF">WMO62_12085</name>
</gene>
<dbReference type="InterPro" id="IPR051922">
    <property type="entry name" value="Bact_Sporulation_Assoc"/>
</dbReference>
<accession>A0ABV1I2Z6</accession>
<reference evidence="2 3" key="1">
    <citation type="submission" date="2024-03" db="EMBL/GenBank/DDBJ databases">
        <title>Human intestinal bacterial collection.</title>
        <authorList>
            <person name="Pauvert C."/>
            <person name="Hitch T.C.A."/>
            <person name="Clavel T."/>
        </authorList>
    </citation>
    <scope>NUCLEOTIDE SEQUENCE [LARGE SCALE GENOMIC DNA]</scope>
    <source>
        <strain evidence="2 3">CLA-AA-H78B</strain>
    </source>
</reference>
<dbReference type="InterPro" id="IPR013486">
    <property type="entry name" value="SpoIID/LytB"/>
</dbReference>
<dbReference type="PANTHER" id="PTHR30032:SF4">
    <property type="entry name" value="AMIDASE ENHANCER"/>
    <property type="match status" value="1"/>
</dbReference>
<dbReference type="NCBIfam" id="TIGR02669">
    <property type="entry name" value="SpoIID_LytB"/>
    <property type="match status" value="1"/>
</dbReference>
<name>A0ABV1I2Z6_9FIRM</name>
<protein>
    <submittedName>
        <fullName evidence="2">SpoIID/LytB domain-containing protein</fullName>
    </submittedName>
</protein>
<dbReference type="PANTHER" id="PTHR30032">
    <property type="entry name" value="N-ACETYLMURAMOYL-L-ALANINE AMIDASE-RELATED"/>
    <property type="match status" value="1"/>
</dbReference>
<sequence>MYRSRLKVKTLILLCMTGVLMILALRRDPDRKGETGEELLISEEEGGEEPGEAVGQEKIWTSPGRDAKIRVLLLDQDGSIYHKEKDAGEGYPGELDYYEEPQGWVIVNKVPLEEYLRFVVPSEMPASYTLEALKAQAVCARTYAVWQMQEYAYPEYEAHVDDSTSYQVYHKIDSQTSTDQAVEETAGQILLYQEYPVKAYYFATSCGVTTDEAIWEEGNTENSPYLCSRFVNETTSEKDLTDEETFAAWIRTKRAGDLEISEPWYRWNCEVPFTQIQKNVEKWMAVRLAKTGDGILIKDGEEYVRPSENVGHRGIGTITEAQILSRNAGGAAQELLLTGSEGTLKIKYEYNIRLMLGLPGGIIHKNDGTITRGGDLLPSGYFILTQAKTDGKVTGYAVTGGGLGHGAGMSQNGARLLAEQGKDYLTILDYFYRNVTLATME</sequence>
<dbReference type="Pfam" id="PF08486">
    <property type="entry name" value="SpoIID"/>
    <property type="match status" value="1"/>
</dbReference>